<dbReference type="GO" id="GO:0004239">
    <property type="term" value="F:initiator methionyl aminopeptidase activity"/>
    <property type="evidence" value="ECO:0007669"/>
    <property type="project" value="UniProtKB-UniRule"/>
</dbReference>
<keyword evidence="1 8" id="KW-0031">Aminopeptidase</keyword>
<feature type="binding site" evidence="8">
    <location>
        <position position="276"/>
    </location>
    <ligand>
        <name>Zn(2+)</name>
        <dbReference type="ChEBI" id="CHEBI:29105"/>
        <label>4</label>
        <note>catalytic</note>
    </ligand>
</feature>
<dbReference type="Proteomes" id="UP000515125">
    <property type="component" value="Unplaced"/>
</dbReference>
<evidence type="ECO:0000256" key="6">
    <source>
        <dbReference type="ARBA" id="ARBA00022801"/>
    </source>
</evidence>
<dbReference type="InterPro" id="IPR031615">
    <property type="entry name" value="Zfn-C6H2"/>
</dbReference>
<feature type="binding site" evidence="8">
    <location>
        <position position="395"/>
    </location>
    <ligand>
        <name>Zn(2+)</name>
        <dbReference type="ChEBI" id="CHEBI:29105"/>
        <label>4</label>
        <note>catalytic</note>
    </ligand>
</feature>
<comment type="cofactor">
    <cofactor evidence="8">
        <name>Zn(2+)</name>
        <dbReference type="ChEBI" id="CHEBI:29105"/>
    </cofactor>
    <cofactor evidence="8">
        <name>Co(2+)</name>
        <dbReference type="ChEBI" id="CHEBI:48828"/>
    </cofactor>
    <cofactor evidence="8">
        <name>Mn(2+)</name>
        <dbReference type="ChEBI" id="CHEBI:29035"/>
    </cofactor>
    <cofactor evidence="8">
        <name>Fe(2+)</name>
        <dbReference type="ChEBI" id="CHEBI:29033"/>
    </cofactor>
    <text evidence="8">Binds 2 divalent metal cations per subunit. Has a high-affinity and a low affinity metal-binding site. The true nature of the physiological cofactor is under debate. The enzyme is active with zinc, cobalt, manganese or divalent iron ions. Has high activity with zinc; zinc cofactor is transferred into the active site region by the ZNG1 zinc chaperone.</text>
</comment>
<comment type="subcellular location">
    <subcellularLocation>
        <location evidence="8">Cytoplasm</location>
    </subcellularLocation>
</comment>
<evidence type="ECO:0000313" key="13">
    <source>
        <dbReference type="RefSeq" id="XP_026193529.1"/>
    </source>
</evidence>
<evidence type="ECO:0000259" key="11">
    <source>
        <dbReference type="PROSITE" id="PS52013"/>
    </source>
</evidence>
<protein>
    <submittedName>
        <fullName evidence="13">Methionine aminopeptidase 1</fullName>
    </submittedName>
</protein>
<dbReference type="Gene3D" id="3.90.230.10">
    <property type="entry name" value="Creatinase/methionine aminopeptidase superfamily"/>
    <property type="match status" value="1"/>
</dbReference>
<comment type="catalytic activity">
    <reaction evidence="8">
        <text>Release of N-terminal amino acids, preferentially methionine, from peptides and arylamides.</text>
        <dbReference type="EC" id="3.4.11.18"/>
    </reaction>
</comment>
<dbReference type="PRINTS" id="PR00599">
    <property type="entry name" value="MAPEPTIDASE"/>
</dbReference>
<keyword evidence="3 8" id="KW-0645">Protease</keyword>
<feature type="binding site" evidence="8">
    <location>
        <position position="276"/>
    </location>
    <ligand>
        <name>Zn(2+)</name>
        <dbReference type="ChEBI" id="CHEBI:29105"/>
        <label>3</label>
    </ligand>
</feature>
<feature type="binding site" evidence="8">
    <location>
        <position position="369"/>
    </location>
    <ligand>
        <name>a protein</name>
        <dbReference type="ChEBI" id="CHEBI:16541"/>
    </ligand>
    <ligandPart>
        <name>N-terminal L-methionine residue</name>
        <dbReference type="ChEBI" id="CHEBI:64731"/>
    </ligandPart>
</feature>
<feature type="compositionally biased region" description="Basic and acidic residues" evidence="10">
    <location>
        <begin position="479"/>
        <end position="488"/>
    </location>
</feature>
<feature type="binding site" evidence="8">
    <location>
        <position position="265"/>
    </location>
    <ligand>
        <name>Zn(2+)</name>
        <dbReference type="ChEBI" id="CHEBI:29105"/>
        <label>3</label>
    </ligand>
</feature>
<evidence type="ECO:0000313" key="12">
    <source>
        <dbReference type="Proteomes" id="UP000515125"/>
    </source>
</evidence>
<keyword evidence="2 8" id="KW-0963">Cytoplasm</keyword>
<dbReference type="PROSITE" id="PS00680">
    <property type="entry name" value="MAP_1"/>
    <property type="match status" value="1"/>
</dbReference>
<comment type="subunit">
    <text evidence="8">Associates with the 60S ribosomal subunit of the 80S translational complex.</text>
</comment>
<dbReference type="GO" id="GO:0006508">
    <property type="term" value="P:proteolysis"/>
    <property type="evidence" value="ECO:0007669"/>
    <property type="project" value="UniProtKB-KW"/>
</dbReference>
<dbReference type="PANTHER" id="PTHR43330">
    <property type="entry name" value="METHIONINE AMINOPEPTIDASE"/>
    <property type="match status" value="1"/>
</dbReference>
<dbReference type="SUPFAM" id="SSF55920">
    <property type="entry name" value="Creatinase/aminopeptidase"/>
    <property type="match status" value="1"/>
</dbReference>
<sequence>MQSAPSPSTQEASSSSSGASGASSTEVCSAACAAAQRCQGCGVSAGEGSRFLSCPKCVDLNISPNVFCSQECFKANWSSHKRIHEVMRLLLAERERDKEGNLSHLSPSNYDPHDQIPWKRDPHLRAFISYKFTGPLRPWPISPRRTVPSCVPLPDYAATGVPLGEQAMRSNAIRVHTPEEIERLRASCLLGREALDLAHSLIRPGVTAEEIDKAVHEFICSRGAYPSPLNYQGFPKSCCISVNEVICHGIPDHRPLQEGDVVNVDITVFYQGMHGDLNETYICTGSSPASSTSSVPSAAASPPSSSSSASEDSRRLLQGAYLSLMEAVKACKPGMMYRDIGRIVSSVADQHGLSVVRSYCGHGIGELFHTAPSIPHYRNNKAVGILKPGHVFTIEPMLNLGKPADVLWPDNWTAVTLDGSLSAQFEHTLLCTEEGVEILTKRLPSSPKLDIDTHGSLPLEISHKWGLVACTTFGWSEEEGQRESEPRGRTFGPSATLYRGY</sequence>
<evidence type="ECO:0000256" key="7">
    <source>
        <dbReference type="ARBA" id="ARBA00022833"/>
    </source>
</evidence>
<feature type="binding site" evidence="8">
    <location>
        <position position="426"/>
    </location>
    <ligand>
        <name>Zn(2+)</name>
        <dbReference type="ChEBI" id="CHEBI:29105"/>
        <label>3</label>
    </ligand>
</feature>
<keyword evidence="12" id="KW-1185">Reference proteome</keyword>
<feature type="region of interest" description="Disordered" evidence="10">
    <location>
        <begin position="478"/>
        <end position="501"/>
    </location>
</feature>
<feature type="region of interest" description="Disordered" evidence="10">
    <location>
        <begin position="1"/>
        <end position="20"/>
    </location>
</feature>
<feature type="binding site" evidence="8">
    <location>
        <position position="248"/>
    </location>
    <ligand>
        <name>a protein</name>
        <dbReference type="ChEBI" id="CHEBI:16541"/>
    </ligand>
    <ligandPart>
        <name>N-terminal L-methionine residue</name>
        <dbReference type="ChEBI" id="CHEBI:64731"/>
    </ligandPart>
</feature>
<reference evidence="13" key="1">
    <citation type="submission" date="2025-08" db="UniProtKB">
        <authorList>
            <consortium name="RefSeq"/>
        </authorList>
    </citation>
    <scope>IDENTIFICATION</scope>
</reference>
<evidence type="ECO:0000256" key="5">
    <source>
        <dbReference type="ARBA" id="ARBA00022771"/>
    </source>
</evidence>
<dbReference type="OrthoDB" id="3209743at2759"/>
<evidence type="ECO:0000256" key="2">
    <source>
        <dbReference type="ARBA" id="ARBA00022490"/>
    </source>
</evidence>
<evidence type="ECO:0000256" key="4">
    <source>
        <dbReference type="ARBA" id="ARBA00022723"/>
    </source>
</evidence>
<evidence type="ECO:0000256" key="3">
    <source>
        <dbReference type="ARBA" id="ARBA00022670"/>
    </source>
</evidence>
<comment type="function">
    <text evidence="8">Cotranslationally removes the N-terminal methionine from nascent proteins. The N-terminal methionine is often cleaved when the second residue in the primary sequence is small and uncharged (Met-Ala-, Cys, Gly, Pro, Ser, Thr, or Val).</text>
</comment>
<dbReference type="HAMAP" id="MF_01974">
    <property type="entry name" value="MetAP_1"/>
    <property type="match status" value="1"/>
</dbReference>
<feature type="domain" description="C6H2-type" evidence="11">
    <location>
        <begin position="29"/>
        <end position="91"/>
    </location>
</feature>
<accession>A0A6P6S165</accession>
<comment type="similarity">
    <text evidence="8 9">Belongs to the peptidase M24A family. Methionine aminopeptidase type 1 subfamily.</text>
</comment>
<feature type="binding site" evidence="8">
    <location>
        <position position="362"/>
    </location>
    <ligand>
        <name>Zn(2+)</name>
        <dbReference type="ChEBI" id="CHEBI:29105"/>
        <label>4</label>
        <note>catalytic</note>
    </ligand>
</feature>
<dbReference type="InterPro" id="IPR001714">
    <property type="entry name" value="Pept_M24_MAP"/>
</dbReference>
<feature type="compositionally biased region" description="Low complexity" evidence="10">
    <location>
        <begin position="293"/>
        <end position="310"/>
    </location>
</feature>
<evidence type="ECO:0000256" key="8">
    <source>
        <dbReference type="HAMAP-Rule" id="MF_03174"/>
    </source>
</evidence>
<dbReference type="GO" id="GO:0070006">
    <property type="term" value="F:metalloaminopeptidase activity"/>
    <property type="evidence" value="ECO:0007669"/>
    <property type="project" value="UniProtKB-UniRule"/>
</dbReference>
<name>A0A6P6S165_9EIME</name>
<evidence type="ECO:0000256" key="1">
    <source>
        <dbReference type="ARBA" id="ARBA00022438"/>
    </source>
</evidence>
<dbReference type="PANTHER" id="PTHR43330:SF7">
    <property type="entry name" value="METHIONINE AMINOPEPTIDASE 1"/>
    <property type="match status" value="1"/>
</dbReference>
<gene>
    <name evidence="13" type="primary">LOC34618828</name>
</gene>
<dbReference type="RefSeq" id="XP_026193529.1">
    <property type="nucleotide sequence ID" value="XM_026337744.1"/>
</dbReference>
<organism evidence="12 13">
    <name type="scientific">Cyclospora cayetanensis</name>
    <dbReference type="NCBI Taxonomy" id="88456"/>
    <lineage>
        <taxon>Eukaryota</taxon>
        <taxon>Sar</taxon>
        <taxon>Alveolata</taxon>
        <taxon>Apicomplexa</taxon>
        <taxon>Conoidasida</taxon>
        <taxon>Coccidia</taxon>
        <taxon>Eucoccidiorida</taxon>
        <taxon>Eimeriorina</taxon>
        <taxon>Eimeriidae</taxon>
        <taxon>Cyclospora</taxon>
    </lineage>
</organism>
<evidence type="ECO:0000256" key="9">
    <source>
        <dbReference type="PROSITE-ProRule" id="PRU01357"/>
    </source>
</evidence>
<dbReference type="GeneID" id="34618828"/>
<keyword evidence="6 8" id="KW-0378">Hydrolase</keyword>
<dbReference type="GO" id="GO:0005829">
    <property type="term" value="C:cytosol"/>
    <property type="evidence" value="ECO:0007669"/>
    <property type="project" value="TreeGrafter"/>
</dbReference>
<dbReference type="Pfam" id="PF00557">
    <property type="entry name" value="Peptidase_M24"/>
    <property type="match status" value="1"/>
</dbReference>
<keyword evidence="4 8" id="KW-0479">Metal-binding</keyword>
<keyword evidence="5 9" id="KW-0863">Zinc-finger</keyword>
<dbReference type="GO" id="GO:0008270">
    <property type="term" value="F:zinc ion binding"/>
    <property type="evidence" value="ECO:0007669"/>
    <property type="project" value="UniProtKB-KW"/>
</dbReference>
<dbReference type="InterPro" id="IPR000994">
    <property type="entry name" value="Pept_M24"/>
</dbReference>
<proteinExistence type="inferred from homology"/>
<dbReference type="Pfam" id="PF15801">
    <property type="entry name" value="zf-C6H2"/>
    <property type="match status" value="1"/>
</dbReference>
<dbReference type="AlphaFoldDB" id="A0A6P6S165"/>
<keyword evidence="7" id="KW-0862">Zinc</keyword>
<dbReference type="InterPro" id="IPR036005">
    <property type="entry name" value="Creatinase/aminopeptidase-like"/>
</dbReference>
<dbReference type="CDD" id="cd01086">
    <property type="entry name" value="MetAP1"/>
    <property type="match status" value="1"/>
</dbReference>
<feature type="region of interest" description="Disordered" evidence="10">
    <location>
        <begin position="293"/>
        <end position="312"/>
    </location>
</feature>
<evidence type="ECO:0000256" key="10">
    <source>
        <dbReference type="SAM" id="MobiDB-lite"/>
    </source>
</evidence>
<dbReference type="PROSITE" id="PS52013">
    <property type="entry name" value="ZF_C6H2"/>
    <property type="match status" value="1"/>
</dbReference>
<dbReference type="InterPro" id="IPR002467">
    <property type="entry name" value="Pept_M24A_MAP1"/>
</dbReference>
<feature type="binding site" evidence="8">
    <location>
        <position position="426"/>
    </location>
    <ligand>
        <name>Zn(2+)</name>
        <dbReference type="ChEBI" id="CHEBI:29105"/>
        <label>4</label>
        <note>catalytic</note>
    </ligand>
</feature>